<dbReference type="InterPro" id="IPR014811">
    <property type="entry name" value="ArgoL1"/>
</dbReference>
<dbReference type="EMBL" id="KV419407">
    <property type="protein sequence ID" value="KZS93310.1"/>
    <property type="molecule type" value="Genomic_DNA"/>
</dbReference>
<dbReference type="Gene3D" id="2.170.260.10">
    <property type="entry name" value="paz domain"/>
    <property type="match status" value="1"/>
</dbReference>
<dbReference type="Proteomes" id="UP000076722">
    <property type="component" value="Unassembled WGS sequence"/>
</dbReference>
<dbReference type="PANTHER" id="PTHR22891">
    <property type="entry name" value="EUKARYOTIC TRANSLATION INITIATION FACTOR 2C"/>
    <property type="match status" value="1"/>
</dbReference>
<dbReference type="SUPFAM" id="SSF101690">
    <property type="entry name" value="PAZ domain"/>
    <property type="match status" value="1"/>
</dbReference>
<dbReference type="InterPro" id="IPR036085">
    <property type="entry name" value="PAZ_dom_sf"/>
</dbReference>
<proteinExistence type="predicted"/>
<evidence type="ECO:0000313" key="3">
    <source>
        <dbReference type="Proteomes" id="UP000076722"/>
    </source>
</evidence>
<sequence>MANQVAAYRGTKGFAYSAKTNMFEITKLPTSNFHHYDNISSVTFEPEVKSGRQARELVDTMQIRYAEIFDPICPFDGRRNLFSIRELRIPATGRFVVTFGREIPGRRPPKTYTVMLTKVSVVRPSTLQKLLDGRSAYGDADQLVALNLLHVILRHAAIQKNPHTPRAIFTEAGRKDIDYGLEIWRGFHQSVKPTLGKMLVNLNATNAAMYQAGPLLRVVMSYVDSVMGGRGGRPDVRQLEQMEPHLKNSLTKFLKKLRVCKVVNGQKSRSRPIKALIMKGAQTKFEKDGVEITVERHFRDTYNVRLSYPNIFAVQIGAGEVIPLEFLEVEPGQIYKGQIPASCRSKMLEFAKMRPTQRLESVMRAQSVLDYRNSPVIRQSGIQVSEQPVEVRGRVLDTPLIGVGQKQQLRVKDGAWNMLRSQFVHPKTINAWAIVMYAGTMEDGQRCATELKKSFQDLGMGEYFGFPPQPPAIVQLNGQGNQDSIANGLLNVGKNMYERTKQNPDLLVVILPQNAEPIRNAVKNFGDVRVGVATQCMRLDKLRSGNDQYFKNIIMKINAKLGGTNFASLGAASQWMGTAPTMLVGADVSHPGPGSTLPSVSGVVSSMDELATRYTATTNVQETRVERIVDLAEMMANAIEMFWKFQSKTHKRDVMPARICFFRDGLSEGEFESVSAYEMELIQKGIDMVWKRYERTGPKPKVIYIVVIKRHHVRFFPLPSSNVDRSGNAPAGFVIDHSITNPTIKNWYLQSHSGLLGTSRPGYYTVLHDQIGIGPDQLQELCNGLCYNFARATRAVSIPTPVYYADLVCARAKFHVQQWTDLADSQSASEGDQVLGIEHYKRVWKQRNDLLKYNSYWM</sequence>
<dbReference type="SMART" id="SM00950">
    <property type="entry name" value="Piwi"/>
    <property type="match status" value="1"/>
</dbReference>
<dbReference type="InterPro" id="IPR003165">
    <property type="entry name" value="Piwi"/>
</dbReference>
<evidence type="ECO:0000259" key="1">
    <source>
        <dbReference type="PROSITE" id="PS50822"/>
    </source>
</evidence>
<dbReference type="GO" id="GO:0003676">
    <property type="term" value="F:nucleic acid binding"/>
    <property type="evidence" value="ECO:0007669"/>
    <property type="project" value="InterPro"/>
</dbReference>
<dbReference type="Pfam" id="PF02171">
    <property type="entry name" value="Piwi"/>
    <property type="match status" value="1"/>
</dbReference>
<dbReference type="InterPro" id="IPR032474">
    <property type="entry name" value="Argonaute_N"/>
</dbReference>
<name>A0A164UKB7_9AGAM</name>
<dbReference type="Pfam" id="PF16487">
    <property type="entry name" value="ArgoMid"/>
    <property type="match status" value="1"/>
</dbReference>
<dbReference type="Pfam" id="PF08699">
    <property type="entry name" value="ArgoL1"/>
    <property type="match status" value="1"/>
</dbReference>
<dbReference type="SUPFAM" id="SSF53098">
    <property type="entry name" value="Ribonuclease H-like"/>
    <property type="match status" value="1"/>
</dbReference>
<keyword evidence="3" id="KW-1185">Reference proteome</keyword>
<feature type="domain" description="Piwi" evidence="1">
    <location>
        <begin position="506"/>
        <end position="817"/>
    </location>
</feature>
<dbReference type="CDD" id="cd02846">
    <property type="entry name" value="PAZ_argonaute_like"/>
    <property type="match status" value="1"/>
</dbReference>
<organism evidence="2 3">
    <name type="scientific">Sistotremastrum niveocremeum HHB9708</name>
    <dbReference type="NCBI Taxonomy" id="1314777"/>
    <lineage>
        <taxon>Eukaryota</taxon>
        <taxon>Fungi</taxon>
        <taxon>Dikarya</taxon>
        <taxon>Basidiomycota</taxon>
        <taxon>Agaricomycotina</taxon>
        <taxon>Agaricomycetes</taxon>
        <taxon>Sistotremastrales</taxon>
        <taxon>Sistotremastraceae</taxon>
        <taxon>Sertulicium</taxon>
        <taxon>Sertulicium niveocremeum</taxon>
    </lineage>
</organism>
<dbReference type="Pfam" id="PF16486">
    <property type="entry name" value="ArgoN"/>
    <property type="match status" value="1"/>
</dbReference>
<gene>
    <name evidence="2" type="ORF">SISNIDRAFT_549693</name>
</gene>
<dbReference type="InterPro" id="IPR032472">
    <property type="entry name" value="ArgoL2"/>
</dbReference>
<dbReference type="PROSITE" id="PS50822">
    <property type="entry name" value="PIWI"/>
    <property type="match status" value="1"/>
</dbReference>
<dbReference type="Gene3D" id="3.40.50.2300">
    <property type="match status" value="1"/>
</dbReference>
<protein>
    <submittedName>
        <fullName evidence="2">Piwi-domain-containing protein</fullName>
    </submittedName>
</protein>
<dbReference type="Gene3D" id="3.30.420.10">
    <property type="entry name" value="Ribonuclease H-like superfamily/Ribonuclease H"/>
    <property type="match status" value="1"/>
</dbReference>
<dbReference type="STRING" id="1314777.A0A164UKB7"/>
<reference evidence="2 3" key="1">
    <citation type="journal article" date="2016" name="Mol. Biol. Evol.">
        <title>Comparative Genomics of Early-Diverging Mushroom-Forming Fungi Provides Insights into the Origins of Lignocellulose Decay Capabilities.</title>
        <authorList>
            <person name="Nagy L.G."/>
            <person name="Riley R."/>
            <person name="Tritt A."/>
            <person name="Adam C."/>
            <person name="Daum C."/>
            <person name="Floudas D."/>
            <person name="Sun H."/>
            <person name="Yadav J.S."/>
            <person name="Pangilinan J."/>
            <person name="Larsson K.H."/>
            <person name="Matsuura K."/>
            <person name="Barry K."/>
            <person name="Labutti K."/>
            <person name="Kuo R."/>
            <person name="Ohm R.A."/>
            <person name="Bhattacharya S.S."/>
            <person name="Shirouzu T."/>
            <person name="Yoshinaga Y."/>
            <person name="Martin F.M."/>
            <person name="Grigoriev I.V."/>
            <person name="Hibbett D.S."/>
        </authorList>
    </citation>
    <scope>NUCLEOTIDE SEQUENCE [LARGE SCALE GENOMIC DNA]</scope>
    <source>
        <strain evidence="2 3">HHB9708</strain>
    </source>
</reference>
<dbReference type="SMART" id="SM01163">
    <property type="entry name" value="DUF1785"/>
    <property type="match status" value="1"/>
</dbReference>
<evidence type="ECO:0000313" key="2">
    <source>
        <dbReference type="EMBL" id="KZS93310.1"/>
    </source>
</evidence>
<dbReference type="Pfam" id="PF16488">
    <property type="entry name" value="ArgoL2"/>
    <property type="match status" value="1"/>
</dbReference>
<dbReference type="InterPro" id="IPR036397">
    <property type="entry name" value="RNaseH_sf"/>
</dbReference>
<accession>A0A164UKB7</accession>
<dbReference type="InterPro" id="IPR032473">
    <property type="entry name" value="Argonaute_Mid_dom"/>
</dbReference>
<dbReference type="AlphaFoldDB" id="A0A164UKB7"/>
<dbReference type="OrthoDB" id="10252740at2759"/>
<dbReference type="InterPro" id="IPR012337">
    <property type="entry name" value="RNaseH-like_sf"/>
</dbReference>